<gene>
    <name evidence="3" type="ORF">HLA99_09525</name>
</gene>
<dbReference type="Gene3D" id="3.10.105.10">
    <property type="entry name" value="Dipeptide-binding Protein, Domain 3"/>
    <property type="match status" value="1"/>
</dbReference>
<dbReference type="Proteomes" id="UP000543598">
    <property type="component" value="Unassembled WGS sequence"/>
</dbReference>
<dbReference type="SUPFAM" id="SSF53850">
    <property type="entry name" value="Periplasmic binding protein-like II"/>
    <property type="match status" value="1"/>
</dbReference>
<feature type="chain" id="PRO_5039087345" description="Solute-binding protein family 5 domain-containing protein" evidence="1">
    <location>
        <begin position="23"/>
        <end position="535"/>
    </location>
</feature>
<dbReference type="Pfam" id="PF00496">
    <property type="entry name" value="SBP_bac_5"/>
    <property type="match status" value="1"/>
</dbReference>
<evidence type="ECO:0000313" key="3">
    <source>
        <dbReference type="EMBL" id="NNH04087.1"/>
    </source>
</evidence>
<keyword evidence="4" id="KW-1185">Reference proteome</keyword>
<dbReference type="PANTHER" id="PTHR30290">
    <property type="entry name" value="PERIPLASMIC BINDING COMPONENT OF ABC TRANSPORTER"/>
    <property type="match status" value="1"/>
</dbReference>
<evidence type="ECO:0000256" key="1">
    <source>
        <dbReference type="SAM" id="SignalP"/>
    </source>
</evidence>
<proteinExistence type="predicted"/>
<dbReference type="RefSeq" id="WP_167036504.1">
    <property type="nucleotide sequence ID" value="NZ_BAAANA010000001.1"/>
</dbReference>
<reference evidence="3 4" key="1">
    <citation type="submission" date="2020-05" db="EMBL/GenBank/DDBJ databases">
        <title>MicrobeNet Type strains.</title>
        <authorList>
            <person name="Nicholson A.C."/>
        </authorList>
    </citation>
    <scope>NUCLEOTIDE SEQUENCE [LARGE SCALE GENOMIC DNA]</scope>
    <source>
        <strain evidence="3 4">JCM 14282</strain>
    </source>
</reference>
<evidence type="ECO:0000313" key="4">
    <source>
        <dbReference type="Proteomes" id="UP000543598"/>
    </source>
</evidence>
<feature type="domain" description="Solute-binding protein family 5" evidence="2">
    <location>
        <begin position="89"/>
        <end position="445"/>
    </location>
</feature>
<dbReference type="GO" id="GO:0042597">
    <property type="term" value="C:periplasmic space"/>
    <property type="evidence" value="ECO:0007669"/>
    <property type="project" value="UniProtKB-ARBA"/>
</dbReference>
<dbReference type="GO" id="GO:1904680">
    <property type="term" value="F:peptide transmembrane transporter activity"/>
    <property type="evidence" value="ECO:0007669"/>
    <property type="project" value="TreeGrafter"/>
</dbReference>
<dbReference type="EMBL" id="JABEMB010000011">
    <property type="protein sequence ID" value="NNH04087.1"/>
    <property type="molecule type" value="Genomic_DNA"/>
</dbReference>
<protein>
    <recommendedName>
        <fullName evidence="2">Solute-binding protein family 5 domain-containing protein</fullName>
    </recommendedName>
</protein>
<name>A0A7Y2M0E2_9MICO</name>
<feature type="signal peptide" evidence="1">
    <location>
        <begin position="1"/>
        <end position="22"/>
    </location>
</feature>
<organism evidence="3 4">
    <name type="scientific">Microbacterium ulmi</name>
    <dbReference type="NCBI Taxonomy" id="179095"/>
    <lineage>
        <taxon>Bacteria</taxon>
        <taxon>Bacillati</taxon>
        <taxon>Actinomycetota</taxon>
        <taxon>Actinomycetes</taxon>
        <taxon>Micrococcales</taxon>
        <taxon>Microbacteriaceae</taxon>
        <taxon>Microbacterium</taxon>
    </lineage>
</organism>
<dbReference type="GO" id="GO:0015833">
    <property type="term" value="P:peptide transport"/>
    <property type="evidence" value="ECO:0007669"/>
    <property type="project" value="TreeGrafter"/>
</dbReference>
<comment type="caution">
    <text evidence="3">The sequence shown here is derived from an EMBL/GenBank/DDBJ whole genome shotgun (WGS) entry which is preliminary data.</text>
</comment>
<dbReference type="InterPro" id="IPR000914">
    <property type="entry name" value="SBP_5_dom"/>
</dbReference>
<keyword evidence="1" id="KW-0732">Signal</keyword>
<sequence>MSHAPRFRPLAAVALASAIVLAGCSTTPASPESSATTPAGDPVSGGVLDYRAAGGGRSIDPAAAVGYGLAVPLRTLVDSLVFNDIDGSFRPWLAEKWEINADATEYTFHLRDDVTFSDGEKLDADAVKGSFEALERGGAKYATANLWIGDLAGIDVVDATTVTFRFASPNSSFLQAVSTTVLGIVAPATAALSFDERQDGLAIIGSGPFVAAEVRGDEGYRLERRDDYAWSPEGSDGQDAAYLDAIDVHNISDNSIAASELVAGNLDLIHNVEPADKTAFASSPVVTIRRDPLPGAALGFNANVEYGPLQDERVRTALSLAVDRDAVLERASAIDIPATSVFARSNPYWEDKSSEIVTDQKRAAQLLDDAGWSEKGGDGIRVKDGERLSFDLIYSASTISHEPNLAVVQAQWAKLGIELKFGSLTTPELNQRLQNGDYAFSWGSGTRPDVDVLRGQYAGKDAELDDLFTQILAQPDVEGRKELANEAVDIILDKAYFIPLYDFIQPLSYRNEVNLPTYEATHIPWLADAWIDDEG</sequence>
<evidence type="ECO:0000259" key="2">
    <source>
        <dbReference type="Pfam" id="PF00496"/>
    </source>
</evidence>
<dbReference type="PROSITE" id="PS51257">
    <property type="entry name" value="PROKAR_LIPOPROTEIN"/>
    <property type="match status" value="1"/>
</dbReference>
<dbReference type="InterPro" id="IPR030678">
    <property type="entry name" value="Peptide/Ni-bd"/>
</dbReference>
<dbReference type="GO" id="GO:0043190">
    <property type="term" value="C:ATP-binding cassette (ABC) transporter complex"/>
    <property type="evidence" value="ECO:0007669"/>
    <property type="project" value="InterPro"/>
</dbReference>
<dbReference type="AlphaFoldDB" id="A0A7Y2M0E2"/>
<dbReference type="PIRSF" id="PIRSF002741">
    <property type="entry name" value="MppA"/>
    <property type="match status" value="1"/>
</dbReference>
<accession>A0A7Y2M0E2</accession>
<dbReference type="Gene3D" id="3.40.190.10">
    <property type="entry name" value="Periplasmic binding protein-like II"/>
    <property type="match status" value="1"/>
</dbReference>
<dbReference type="InterPro" id="IPR039424">
    <property type="entry name" value="SBP_5"/>
</dbReference>